<reference evidence="2" key="1">
    <citation type="submission" date="2020-01" db="EMBL/GenBank/DDBJ databases">
        <authorList>
            <person name="Fang Y."/>
            <person name="Sun R."/>
            <person name="Nie L."/>
            <person name="He J."/>
            <person name="Hao L."/>
            <person name="Wang L."/>
            <person name="Su S."/>
            <person name="Lv E."/>
            <person name="Zhang Z."/>
            <person name="Xie R."/>
            <person name="Liu H."/>
        </authorList>
    </citation>
    <scope>NUCLEOTIDE SEQUENCE [LARGE SCALE GENOMIC DNA]</scope>
    <source>
        <strain evidence="2">XCT-53</strain>
    </source>
</reference>
<protein>
    <submittedName>
        <fullName evidence="1">Uncharacterized protein</fullName>
    </submittedName>
</protein>
<evidence type="ECO:0000313" key="2">
    <source>
        <dbReference type="Proteomes" id="UP000586722"/>
    </source>
</evidence>
<proteinExistence type="predicted"/>
<dbReference type="Proteomes" id="UP000586722">
    <property type="component" value="Unassembled WGS sequence"/>
</dbReference>
<sequence length="89" mass="9217">MRQDATREAQVSFGAVIGQLVNDGTQHDAAALVAATVSGTTVLADAVDMVHLVVPATVDATRVAAGDETYFEELGRKALGACLFDVTPE</sequence>
<evidence type="ECO:0000313" key="1">
    <source>
        <dbReference type="EMBL" id="NBN78088.1"/>
    </source>
</evidence>
<accession>A0A7X5F1Q5</accession>
<organism evidence="1 2">
    <name type="scientific">Pannonibacter tanglangensis</name>
    <dbReference type="NCBI Taxonomy" id="2750084"/>
    <lineage>
        <taxon>Bacteria</taxon>
        <taxon>Pseudomonadati</taxon>
        <taxon>Pseudomonadota</taxon>
        <taxon>Alphaproteobacteria</taxon>
        <taxon>Hyphomicrobiales</taxon>
        <taxon>Stappiaceae</taxon>
        <taxon>Pannonibacter</taxon>
    </lineage>
</organism>
<dbReference type="RefSeq" id="WP_161673375.1">
    <property type="nucleotide sequence ID" value="NZ_JAABLP010000001.1"/>
</dbReference>
<dbReference type="AlphaFoldDB" id="A0A7X5F1Q5"/>
<gene>
    <name evidence="1" type="ORF">GWI72_07390</name>
</gene>
<name>A0A7X5F1Q5_9HYPH</name>
<dbReference type="EMBL" id="JAABLQ010000001">
    <property type="protein sequence ID" value="NBN78088.1"/>
    <property type="molecule type" value="Genomic_DNA"/>
</dbReference>
<keyword evidence="2" id="KW-1185">Reference proteome</keyword>
<comment type="caution">
    <text evidence="1">The sequence shown here is derived from an EMBL/GenBank/DDBJ whole genome shotgun (WGS) entry which is preliminary data.</text>
</comment>